<comment type="pathway">
    <text evidence="1">Secondary metabolite biosynthesis.</text>
</comment>
<keyword evidence="7" id="KW-1185">Reference proteome</keyword>
<organism evidence="6 7">
    <name type="scientific">Pycnoporus cinnabarinus</name>
    <name type="common">Cinnabar-red polypore</name>
    <name type="synonym">Trametes cinnabarina</name>
    <dbReference type="NCBI Taxonomy" id="5643"/>
    <lineage>
        <taxon>Eukaryota</taxon>
        <taxon>Fungi</taxon>
        <taxon>Dikarya</taxon>
        <taxon>Basidiomycota</taxon>
        <taxon>Agaricomycotina</taxon>
        <taxon>Agaricomycetes</taxon>
        <taxon>Polyporales</taxon>
        <taxon>Polyporaceae</taxon>
        <taxon>Trametes</taxon>
    </lineage>
</organism>
<evidence type="ECO:0000256" key="4">
    <source>
        <dbReference type="ARBA" id="ARBA00038314"/>
    </source>
</evidence>
<dbReference type="HOGENOM" id="CLU_051542_1_0_1"/>
<dbReference type="AlphaFoldDB" id="A0A060S8C2"/>
<dbReference type="GO" id="GO:0016740">
    <property type="term" value="F:transferase activity"/>
    <property type="evidence" value="ECO:0007669"/>
    <property type="project" value="UniProtKB-KW"/>
</dbReference>
<proteinExistence type="inferred from homology"/>
<dbReference type="SUPFAM" id="SSF53335">
    <property type="entry name" value="S-adenosyl-L-methionine-dependent methyltransferases"/>
    <property type="match status" value="1"/>
</dbReference>
<dbReference type="PANTHER" id="PTHR35897:SF1">
    <property type="entry name" value="METHYLTRANSFERASE AUSD"/>
    <property type="match status" value="1"/>
</dbReference>
<evidence type="ECO:0000256" key="2">
    <source>
        <dbReference type="ARBA" id="ARBA00022679"/>
    </source>
</evidence>
<evidence type="ECO:0000256" key="3">
    <source>
        <dbReference type="ARBA" id="ARBA00022691"/>
    </source>
</evidence>
<dbReference type="OrthoDB" id="2094832at2759"/>
<reference evidence="6" key="1">
    <citation type="submission" date="2014-01" db="EMBL/GenBank/DDBJ databases">
        <title>The genome of the white-rot fungus Pycnoporus cinnabarinus: a basidiomycete model with a versatile arsenal for lignocellulosic biomass breakdown.</title>
        <authorList>
            <person name="Levasseur A."/>
            <person name="Lomascolo A."/>
            <person name="Ruiz-Duenas F.J."/>
            <person name="Uzan E."/>
            <person name="Piumi F."/>
            <person name="Kues U."/>
            <person name="Ram A.F.J."/>
            <person name="Murat C."/>
            <person name="Haon M."/>
            <person name="Benoit I."/>
            <person name="Arfi Y."/>
            <person name="Chevret D."/>
            <person name="Drula E."/>
            <person name="Kwon M.J."/>
            <person name="Gouret P."/>
            <person name="Lesage-Meessen L."/>
            <person name="Lombard V."/>
            <person name="Mariette J."/>
            <person name="Noirot C."/>
            <person name="Park J."/>
            <person name="Patyshakuliyeva A."/>
            <person name="Wieneger R.A.B."/>
            <person name="Wosten H.A.B."/>
            <person name="Martin F."/>
            <person name="Coutinho P.M."/>
            <person name="de Vries R."/>
            <person name="Martinez A.T."/>
            <person name="Klopp C."/>
            <person name="Pontarotti P."/>
            <person name="Henrissat B."/>
            <person name="Record E."/>
        </authorList>
    </citation>
    <scope>NUCLEOTIDE SEQUENCE [LARGE SCALE GENOMIC DNA]</scope>
    <source>
        <strain evidence="6">BRFM137</strain>
    </source>
</reference>
<dbReference type="STRING" id="5643.A0A060S8C2"/>
<dbReference type="EMBL" id="CCBP010000088">
    <property type="protein sequence ID" value="CDO70605.1"/>
    <property type="molecule type" value="Genomic_DNA"/>
</dbReference>
<gene>
    <name evidence="6" type="ORF">BN946_scf184748.g2</name>
</gene>
<dbReference type="Proteomes" id="UP000029665">
    <property type="component" value="Unassembled WGS sequence"/>
</dbReference>
<dbReference type="InterPro" id="IPR051654">
    <property type="entry name" value="Meroterpenoid_MTases"/>
</dbReference>
<evidence type="ECO:0000256" key="1">
    <source>
        <dbReference type="ARBA" id="ARBA00005179"/>
    </source>
</evidence>
<keyword evidence="2" id="KW-0808">Transferase</keyword>
<dbReference type="Pfam" id="PF13649">
    <property type="entry name" value="Methyltransf_25"/>
    <property type="match status" value="1"/>
</dbReference>
<evidence type="ECO:0000313" key="7">
    <source>
        <dbReference type="Proteomes" id="UP000029665"/>
    </source>
</evidence>
<dbReference type="PANTHER" id="PTHR35897">
    <property type="entry name" value="METHYLTRANSFERASE AUSD"/>
    <property type="match status" value="1"/>
</dbReference>
<name>A0A060S8C2_PYCCI</name>
<evidence type="ECO:0000313" key="6">
    <source>
        <dbReference type="EMBL" id="CDO70605.1"/>
    </source>
</evidence>
<accession>A0A060S8C2</accession>
<feature type="domain" description="Methyltransferase" evidence="5">
    <location>
        <begin position="23"/>
        <end position="110"/>
    </location>
</feature>
<sequence length="225" mass="25610">MMRTNSIYPTVLEAGKKGNTRFLDLGCCMGTDVRKLVHDGYPASHVFGCDLRQEYIELGHELFGDADRCPIRFFTSNVFDLPTTVDSATRNTVVPEPSTVTALAQLRGVLTHIYTGALFHLFDEETQYGLAARLVTLLERSPGAIIFGRHQGLLEEGYINDALGRNRYGHSEKSWPRLWKKVFAEAEGEAFAQRIVVRTEVREQFKETFRAKEPLYMLYWSVQIL</sequence>
<dbReference type="Gene3D" id="3.40.50.150">
    <property type="entry name" value="Vaccinia Virus protein VP39"/>
    <property type="match status" value="1"/>
</dbReference>
<evidence type="ECO:0000259" key="5">
    <source>
        <dbReference type="Pfam" id="PF13649"/>
    </source>
</evidence>
<comment type="similarity">
    <text evidence="4">Belongs to the class I-like SAM-binding methyltransferase superfamily.</text>
</comment>
<dbReference type="InterPro" id="IPR029063">
    <property type="entry name" value="SAM-dependent_MTases_sf"/>
</dbReference>
<dbReference type="InterPro" id="IPR041698">
    <property type="entry name" value="Methyltransf_25"/>
</dbReference>
<comment type="caution">
    <text evidence="6">The sequence shown here is derived from an EMBL/GenBank/DDBJ whole genome shotgun (WGS) entry which is preliminary data.</text>
</comment>
<dbReference type="OMA" id="KSWPRLW"/>
<protein>
    <recommendedName>
        <fullName evidence="5">Methyltransferase domain-containing protein</fullName>
    </recommendedName>
</protein>
<keyword evidence="3" id="KW-0949">S-adenosyl-L-methionine</keyword>